<dbReference type="PIRSF" id="PIRSF023803">
    <property type="entry name" value="Ribonuclease_P_prd"/>
    <property type="match status" value="1"/>
</dbReference>
<evidence type="ECO:0000313" key="8">
    <source>
        <dbReference type="Proteomes" id="UP000694620"/>
    </source>
</evidence>
<dbReference type="InterPro" id="IPR016819">
    <property type="entry name" value="RNase_P/MRP_POP5"/>
</dbReference>
<dbReference type="PANTHER" id="PTHR48414:SF1">
    <property type="entry name" value="POP5 HOMOLOG, RIBONUCLEASE P_MRP SUBUNIT"/>
    <property type="match status" value="1"/>
</dbReference>
<keyword evidence="4 6" id="KW-0539">Nucleus</keyword>
<evidence type="ECO:0000256" key="5">
    <source>
        <dbReference type="ARBA" id="ARBA00044198"/>
    </source>
</evidence>
<dbReference type="Pfam" id="PF01900">
    <property type="entry name" value="RNase_P_Rpp14"/>
    <property type="match status" value="1"/>
</dbReference>
<dbReference type="Gene3D" id="3.30.70.3250">
    <property type="entry name" value="Ribonuclease P, Pop5 subunit"/>
    <property type="match status" value="1"/>
</dbReference>
<dbReference type="GO" id="GO:0005730">
    <property type="term" value="C:nucleolus"/>
    <property type="evidence" value="ECO:0007669"/>
    <property type="project" value="UniProtKB-SubCell"/>
</dbReference>
<evidence type="ECO:0000313" key="7">
    <source>
        <dbReference type="Ensembl" id="ENSECRP00000030178.1"/>
    </source>
</evidence>
<comment type="function">
    <text evidence="6">Component of ribonuclease P, a protein complex that generates mature tRNA molecules by cleaving their 5'-ends.</text>
</comment>
<sequence>MQSTGGHPKYLLCEISFASPNGWQHVEEKKLHRSILEAIQKAHGDFGVACCAVSFAVKYLNTYTGILLLRCRKAHYRLLWSTLAFIHQLGKKETCAITCIHVGGTIRTCQKFLIGYNRQQLLRKLPTCKSEAERTALQEAVRSCTLQEDVVSASEEDSN</sequence>
<evidence type="ECO:0000256" key="2">
    <source>
        <dbReference type="ARBA" id="ARBA00022552"/>
    </source>
</evidence>
<proteinExistence type="inferred from homology"/>
<dbReference type="PANTHER" id="PTHR48414">
    <property type="entry name" value="POP5 HOMOLOG, RIBONUCLEASE P_MRP SUBUNIT"/>
    <property type="match status" value="1"/>
</dbReference>
<evidence type="ECO:0000256" key="1">
    <source>
        <dbReference type="ARBA" id="ARBA00010800"/>
    </source>
</evidence>
<reference evidence="7" key="1">
    <citation type="submission" date="2021-06" db="EMBL/GenBank/DDBJ databases">
        <authorList>
            <consortium name="Wellcome Sanger Institute Data Sharing"/>
        </authorList>
    </citation>
    <scope>NUCLEOTIDE SEQUENCE [LARGE SCALE GENOMIC DNA]</scope>
</reference>
<protein>
    <recommendedName>
        <fullName evidence="5 6">Ribonuclease P/MRP protein subunit POP5</fullName>
    </recommendedName>
</protein>
<keyword evidence="8" id="KW-1185">Reference proteome</keyword>
<dbReference type="Ensembl" id="ENSECRT00000030819.1">
    <property type="protein sequence ID" value="ENSECRP00000030178.1"/>
    <property type="gene ID" value="ENSECRG00000020483.1"/>
</dbReference>
<dbReference type="GO" id="GO:0001682">
    <property type="term" value="P:tRNA 5'-leader removal"/>
    <property type="evidence" value="ECO:0007669"/>
    <property type="project" value="InterPro"/>
</dbReference>
<dbReference type="GO" id="GO:0006364">
    <property type="term" value="P:rRNA processing"/>
    <property type="evidence" value="ECO:0007669"/>
    <property type="project" value="UniProtKB-KW"/>
</dbReference>
<comment type="subcellular location">
    <subcellularLocation>
        <location evidence="6">Nucleus</location>
        <location evidence="6">Nucleolus</location>
    </subcellularLocation>
</comment>
<keyword evidence="3 6" id="KW-0819">tRNA processing</keyword>
<gene>
    <name evidence="7" type="primary">POP5</name>
    <name evidence="7" type="synonym">pop5</name>
</gene>
<dbReference type="SUPFAM" id="SSF160350">
    <property type="entry name" value="Rnp2-like"/>
    <property type="match status" value="1"/>
</dbReference>
<reference evidence="7" key="2">
    <citation type="submission" date="2025-08" db="UniProtKB">
        <authorList>
            <consortium name="Ensembl"/>
        </authorList>
    </citation>
    <scope>IDENTIFICATION</scope>
</reference>
<dbReference type="GO" id="GO:0030677">
    <property type="term" value="C:ribonuclease P complex"/>
    <property type="evidence" value="ECO:0007669"/>
    <property type="project" value="InterPro"/>
</dbReference>
<reference evidence="7" key="3">
    <citation type="submission" date="2025-09" db="UniProtKB">
        <authorList>
            <consortium name="Ensembl"/>
        </authorList>
    </citation>
    <scope>IDENTIFICATION</scope>
</reference>
<name>A0A8C4TGD8_ERPCA</name>
<keyword evidence="2" id="KW-0698">rRNA processing</keyword>
<dbReference type="GeneTree" id="ENSGT00390000012331"/>
<evidence type="ECO:0000256" key="6">
    <source>
        <dbReference type="PIRNR" id="PIRNR023803"/>
    </source>
</evidence>
<comment type="similarity">
    <text evidence="1 6">Belongs to the eukaryotic/archaeal RNase P protein component 2 family.</text>
</comment>
<evidence type="ECO:0000256" key="4">
    <source>
        <dbReference type="ARBA" id="ARBA00023242"/>
    </source>
</evidence>
<dbReference type="GO" id="GO:0033204">
    <property type="term" value="F:ribonuclease P RNA binding"/>
    <property type="evidence" value="ECO:0007669"/>
    <property type="project" value="InterPro"/>
</dbReference>
<dbReference type="InterPro" id="IPR038085">
    <property type="entry name" value="Rnp2-like_sf"/>
</dbReference>
<accession>A0A8C4TGD8</accession>
<dbReference type="InterPro" id="IPR002759">
    <property type="entry name" value="Pop5/Rpp14/Rnp2-like"/>
</dbReference>
<evidence type="ECO:0000256" key="3">
    <source>
        <dbReference type="ARBA" id="ARBA00022694"/>
    </source>
</evidence>
<organism evidence="7 8">
    <name type="scientific">Erpetoichthys calabaricus</name>
    <name type="common">Rope fish</name>
    <name type="synonym">Calamoichthys calabaricus</name>
    <dbReference type="NCBI Taxonomy" id="27687"/>
    <lineage>
        <taxon>Eukaryota</taxon>
        <taxon>Metazoa</taxon>
        <taxon>Chordata</taxon>
        <taxon>Craniata</taxon>
        <taxon>Vertebrata</taxon>
        <taxon>Euteleostomi</taxon>
        <taxon>Actinopterygii</taxon>
        <taxon>Polypteriformes</taxon>
        <taxon>Polypteridae</taxon>
        <taxon>Erpetoichthys</taxon>
    </lineage>
</organism>
<dbReference type="AlphaFoldDB" id="A0A8C4TGD8"/>
<dbReference type="Proteomes" id="UP000694620">
    <property type="component" value="Chromosome 18"/>
</dbReference>